<dbReference type="AlphaFoldDB" id="A0AAV9R8Z9"/>
<proteinExistence type="predicted"/>
<gene>
    <name evidence="1" type="ORF">CRENBAI_024234</name>
</gene>
<comment type="caution">
    <text evidence="1">The sequence shown here is derived from an EMBL/GenBank/DDBJ whole genome shotgun (WGS) entry which is preliminary data.</text>
</comment>
<reference evidence="1 2" key="1">
    <citation type="submission" date="2021-06" db="EMBL/GenBank/DDBJ databases">
        <authorList>
            <person name="Palmer J.M."/>
        </authorList>
    </citation>
    <scope>NUCLEOTIDE SEQUENCE [LARGE SCALE GENOMIC DNA]</scope>
    <source>
        <strain evidence="1 2">MEX-2019</strain>
        <tissue evidence="1">Muscle</tissue>
    </source>
</reference>
<dbReference type="Proteomes" id="UP001311232">
    <property type="component" value="Unassembled WGS sequence"/>
</dbReference>
<dbReference type="EMBL" id="JAHHUM010002091">
    <property type="protein sequence ID" value="KAK5606269.1"/>
    <property type="molecule type" value="Genomic_DNA"/>
</dbReference>
<protein>
    <submittedName>
        <fullName evidence="1">Uncharacterized protein</fullName>
    </submittedName>
</protein>
<keyword evidence="2" id="KW-1185">Reference proteome</keyword>
<accession>A0AAV9R8Z9</accession>
<name>A0AAV9R8Z9_9TELE</name>
<sequence length="146" mass="15108">MGGCGRQSSEDELPPSLVPVPEEFVNELSPLFLPLRGARTHPLHLVCLAGSATDLHGLGKGYSGFCPYVAGLLIAGLSGDDPLIAGSSRDGLRSGRLSPGSIEEGLQAGRLNSGSAGEGLRAGCLNSIIHGRTLCVLPWIIKTHLT</sequence>
<evidence type="ECO:0000313" key="1">
    <source>
        <dbReference type="EMBL" id="KAK5606269.1"/>
    </source>
</evidence>
<organism evidence="1 2">
    <name type="scientific">Crenichthys baileyi</name>
    <name type="common">White River springfish</name>
    <dbReference type="NCBI Taxonomy" id="28760"/>
    <lineage>
        <taxon>Eukaryota</taxon>
        <taxon>Metazoa</taxon>
        <taxon>Chordata</taxon>
        <taxon>Craniata</taxon>
        <taxon>Vertebrata</taxon>
        <taxon>Euteleostomi</taxon>
        <taxon>Actinopterygii</taxon>
        <taxon>Neopterygii</taxon>
        <taxon>Teleostei</taxon>
        <taxon>Neoteleostei</taxon>
        <taxon>Acanthomorphata</taxon>
        <taxon>Ovalentaria</taxon>
        <taxon>Atherinomorphae</taxon>
        <taxon>Cyprinodontiformes</taxon>
        <taxon>Goodeidae</taxon>
        <taxon>Crenichthys</taxon>
    </lineage>
</organism>
<evidence type="ECO:0000313" key="2">
    <source>
        <dbReference type="Proteomes" id="UP001311232"/>
    </source>
</evidence>